<accession>A0AAP0H5E2</accession>
<feature type="region of interest" description="Disordered" evidence="1">
    <location>
        <begin position="311"/>
        <end position="341"/>
    </location>
</feature>
<name>A0AAP0H5E2_9ASTR</name>
<keyword evidence="3" id="KW-1185">Reference proteome</keyword>
<evidence type="ECO:0000256" key="1">
    <source>
        <dbReference type="SAM" id="MobiDB-lite"/>
    </source>
</evidence>
<comment type="caution">
    <text evidence="2">The sequence shown here is derived from an EMBL/GenBank/DDBJ whole genome shotgun (WGS) entry which is preliminary data.</text>
</comment>
<sequence length="341" mass="37900">MDIPLRCFNLVPRCLPIVVSVWDLIYEGLDMRRFTEADTEIVVVATALRVVTRGGDVRLQCTVGTQVFIDPGVTARSDMARHFRVLRNGQPLRKIAFGHVSEIYPVPGLPITHISHLYKQTEETLQNQSYLVACIMIEIPTVQQWYQITCVRGDAIINHQGQPQACLEHGDRYLLYRYSVRCTMDDGFGKISVMLSDASLIAKIGVRSFNLISIREFDAANTLPAPISNLINTNWLLTISQGHRIDDSLLEFRGAGVSPVPLTVIPPDEPGKRLLTHLIYFCTHVQQNLSEMLYAPTHDIGTLEDRWEPGVDVSEQSQNMPSSQGSFSPSVDQAGGGNVAG</sequence>
<evidence type="ECO:0000313" key="3">
    <source>
        <dbReference type="Proteomes" id="UP001408789"/>
    </source>
</evidence>
<organism evidence="2 3">
    <name type="scientific">Deinandra increscens subsp. villosa</name>
    <dbReference type="NCBI Taxonomy" id="3103831"/>
    <lineage>
        <taxon>Eukaryota</taxon>
        <taxon>Viridiplantae</taxon>
        <taxon>Streptophyta</taxon>
        <taxon>Embryophyta</taxon>
        <taxon>Tracheophyta</taxon>
        <taxon>Spermatophyta</taxon>
        <taxon>Magnoliopsida</taxon>
        <taxon>eudicotyledons</taxon>
        <taxon>Gunneridae</taxon>
        <taxon>Pentapetalae</taxon>
        <taxon>asterids</taxon>
        <taxon>campanulids</taxon>
        <taxon>Asterales</taxon>
        <taxon>Asteraceae</taxon>
        <taxon>Asteroideae</taxon>
        <taxon>Heliantheae alliance</taxon>
        <taxon>Madieae</taxon>
        <taxon>Madiinae</taxon>
        <taxon>Deinandra</taxon>
    </lineage>
</organism>
<evidence type="ECO:0000313" key="2">
    <source>
        <dbReference type="EMBL" id="KAK9075523.1"/>
    </source>
</evidence>
<gene>
    <name evidence="2" type="ORF">SSX86_003847</name>
</gene>
<proteinExistence type="predicted"/>
<dbReference type="EMBL" id="JBCNJP010000007">
    <property type="protein sequence ID" value="KAK9075523.1"/>
    <property type="molecule type" value="Genomic_DNA"/>
</dbReference>
<dbReference type="Proteomes" id="UP001408789">
    <property type="component" value="Unassembled WGS sequence"/>
</dbReference>
<protein>
    <submittedName>
        <fullName evidence="2">Uncharacterized protein</fullName>
    </submittedName>
</protein>
<feature type="compositionally biased region" description="Polar residues" evidence="1">
    <location>
        <begin position="314"/>
        <end position="331"/>
    </location>
</feature>
<reference evidence="2 3" key="1">
    <citation type="submission" date="2024-04" db="EMBL/GenBank/DDBJ databases">
        <title>The reference genome of an endangered Asteraceae, Deinandra increscens subsp. villosa, native to the Central Coast of California.</title>
        <authorList>
            <person name="Guilliams M."/>
            <person name="Hasenstab-Lehman K."/>
            <person name="Meyer R."/>
            <person name="Mcevoy S."/>
        </authorList>
    </citation>
    <scope>NUCLEOTIDE SEQUENCE [LARGE SCALE GENOMIC DNA]</scope>
    <source>
        <tissue evidence="2">Leaf</tissue>
    </source>
</reference>
<dbReference type="AlphaFoldDB" id="A0AAP0H5E2"/>